<dbReference type="InterPro" id="IPR011047">
    <property type="entry name" value="Quinoprotein_ADH-like_sf"/>
</dbReference>
<feature type="compositionally biased region" description="Basic and acidic residues" evidence="4">
    <location>
        <begin position="1"/>
        <end position="10"/>
    </location>
</feature>
<dbReference type="Proteomes" id="UP000613974">
    <property type="component" value="Unassembled WGS sequence"/>
</dbReference>
<dbReference type="PROSITE" id="PS50082">
    <property type="entry name" value="WD_REPEATS_2"/>
    <property type="match status" value="1"/>
</dbReference>
<accession>A0ABQ3SMQ0</accession>
<dbReference type="Pfam" id="PF00400">
    <property type="entry name" value="WD40"/>
    <property type="match status" value="1"/>
</dbReference>
<dbReference type="InterPro" id="IPR001680">
    <property type="entry name" value="WD40_rpt"/>
</dbReference>
<feature type="repeat" description="WD" evidence="3">
    <location>
        <begin position="840"/>
        <end position="867"/>
    </location>
</feature>
<evidence type="ECO:0000313" key="6">
    <source>
        <dbReference type="Proteomes" id="UP000613974"/>
    </source>
</evidence>
<dbReference type="PANTHER" id="PTHR19879:SF9">
    <property type="entry name" value="TRANSCRIPTION INITIATION FACTOR TFIID SUBUNIT 5"/>
    <property type="match status" value="1"/>
</dbReference>
<evidence type="ECO:0008006" key="7">
    <source>
        <dbReference type="Google" id="ProtNLM"/>
    </source>
</evidence>
<dbReference type="RefSeq" id="WP_189747116.1">
    <property type="nucleotide sequence ID" value="NZ_BMRL01000025.1"/>
</dbReference>
<dbReference type="SUPFAM" id="SSF50998">
    <property type="entry name" value="Quinoprotein alcohol dehydrogenase-like"/>
    <property type="match status" value="1"/>
</dbReference>
<proteinExistence type="predicted"/>
<dbReference type="Gene3D" id="2.130.10.10">
    <property type="entry name" value="YVTN repeat-like/Quinoprotein amine dehydrogenase"/>
    <property type="match status" value="3"/>
</dbReference>
<evidence type="ECO:0000256" key="1">
    <source>
        <dbReference type="ARBA" id="ARBA00022574"/>
    </source>
</evidence>
<keyword evidence="6" id="KW-1185">Reference proteome</keyword>
<evidence type="ECO:0000313" key="5">
    <source>
        <dbReference type="EMBL" id="GHI69399.1"/>
    </source>
</evidence>
<keyword evidence="2" id="KW-0677">Repeat</keyword>
<dbReference type="PROSITE" id="PS00678">
    <property type="entry name" value="WD_REPEATS_1"/>
    <property type="match status" value="1"/>
</dbReference>
<protein>
    <recommendedName>
        <fullName evidence="7">WD40 repeat domain-containing protein</fullName>
    </recommendedName>
</protein>
<comment type="caution">
    <text evidence="5">The sequence shown here is derived from an EMBL/GenBank/DDBJ whole genome shotgun (WGS) entry which is preliminary data.</text>
</comment>
<evidence type="ECO:0000256" key="3">
    <source>
        <dbReference type="PROSITE-ProRule" id="PRU00221"/>
    </source>
</evidence>
<dbReference type="InterPro" id="IPR015943">
    <property type="entry name" value="WD40/YVTN_repeat-like_dom_sf"/>
</dbReference>
<dbReference type="SMART" id="SM00320">
    <property type="entry name" value="WD40"/>
    <property type="match status" value="2"/>
</dbReference>
<dbReference type="EMBL" id="BNEC01000005">
    <property type="protein sequence ID" value="GHI69399.1"/>
    <property type="molecule type" value="Genomic_DNA"/>
</dbReference>
<dbReference type="GeneID" id="95587682"/>
<organism evidence="5 6">
    <name type="scientific">Streptomyces nojiriensis</name>
    <dbReference type="NCBI Taxonomy" id="66374"/>
    <lineage>
        <taxon>Bacteria</taxon>
        <taxon>Bacillati</taxon>
        <taxon>Actinomycetota</taxon>
        <taxon>Actinomycetes</taxon>
        <taxon>Kitasatosporales</taxon>
        <taxon>Streptomycetaceae</taxon>
        <taxon>Streptomyces</taxon>
    </lineage>
</organism>
<reference evidence="6" key="1">
    <citation type="submission" date="2023-07" db="EMBL/GenBank/DDBJ databases">
        <title>Whole genome shotgun sequence of Streptomyces nojiriensis NBRC 13794.</title>
        <authorList>
            <person name="Komaki H."/>
            <person name="Tamura T."/>
        </authorList>
    </citation>
    <scope>NUCLEOTIDE SEQUENCE [LARGE SCALE GENOMIC DNA]</scope>
    <source>
        <strain evidence="6">NBRC 13794</strain>
    </source>
</reference>
<evidence type="ECO:0000256" key="2">
    <source>
        <dbReference type="ARBA" id="ARBA00022737"/>
    </source>
</evidence>
<dbReference type="PANTHER" id="PTHR19879">
    <property type="entry name" value="TRANSCRIPTION INITIATION FACTOR TFIID"/>
    <property type="match status" value="1"/>
</dbReference>
<feature type="compositionally biased region" description="Polar residues" evidence="4">
    <location>
        <begin position="1034"/>
        <end position="1048"/>
    </location>
</feature>
<dbReference type="PROSITE" id="PS50294">
    <property type="entry name" value="WD_REPEATS_REGION"/>
    <property type="match status" value="1"/>
</dbReference>
<feature type="region of interest" description="Disordered" evidence="4">
    <location>
        <begin position="1"/>
        <end position="20"/>
    </location>
</feature>
<dbReference type="InterPro" id="IPR019775">
    <property type="entry name" value="WD40_repeat_CS"/>
</dbReference>
<sequence length="1303" mass="134620">MTVMKDKDKAGAAVGRGGGRSGTLDDLDTALACARQTAVEAGRLQKLMSGDPGALVAWLSRLVERSDTPALRLLYTGEDTALHDALGEIEVQGSDATLIDGLRSASGLVVFDPMESQPVLAAVRIQAALALDLLDPDADETRLAVALAWYRGAGATADLETAPWDAAELALGDERLRRSLDRLAAAAGDAVRTGPVLAAAMALCRLALGRLPGPTRTPVAVRVLFDHQGVGASGRLTLTLLPGGPRGLVPDPETMPLFTADHKYAAAMARAWNASGRRLSGTVLWSLQGFALAGETVATKGSVPYRIAGPSLGAAFGVLLAETVRVRQPALRRGNSRLWCAALGRRALFYRRVRASNSVTADLTDDGELASVSGFGAKLRAAHGLGVVVVAESDGREARGVAGELPGEPTQIAAASNVPKARRKASAFSWKVLGGQALALLLSVALVFAYSAHLQSQKTAAEKRQKQARSLLNEATAVQESDPALALRLALSAHRMSPGDASRDSLLRILLETRYRGEVPPLAGTSGPTALGYTGDGRSLLTRDGDRITVRDAASRAAVATLPVPTGTNARKPQREVRPVLLPLTTAGGAAVLIGTADLRAEVWSFADPAKPRRLAELPGGGQVLQAAVSGDGRTLATLGPLDPPAGGDTVSPEALTVYDVTDPGAPRKTGQVAKYATTEGTRPVGLSVNRSGNRVAVADGLNIWVHDTQAAALPVTVTIEPGRSAEAGDGGGQINPTEGVAFHNSDDDTLYTATTHPLAAGVGAGNRFIKVWNIYPERTGPGYRLEAVLRGSSWVVPGPGGNAVARDDSGVILLGSEVVLRMTTGATAAAKAPSAVYTVPALAYSPDGKRLALGGDDGTVRIWDVSAHTWHTAAQPLTRYETAAFAPRTSVLAVTQYVEGTTKQQLETVLFDAAAGPPFRRLGALETPADLLGIDQDATRMAVFDHGKLSLWDVSDRARPRRLEATFPLPADIAADSGSPSGSGTGRTTGGITSLLVGPEGKTVVAVRAGNSEALVWRVDGDGGHAAPFQRLMSGTSTPTVDEQQVPGTGMPEPGAIPGDGAGPEEYETAAPGASSDSGSVLDLDSGVVSESGTETGFDPHSGGGGALSPDGRTLVLGGGSTGLTVWDLSDPGKARRTQTIPGTTPGGRLLFSEDGSILRSGARGWRLADAGKGKAEPLGDLPMPKGAHAMDVLVEGTWGALATTSGFRDFTTWLVRPGMEPVALGNDGFAEHPWAFALPPGRLLLGSLVLVVRDVTEAVAAARDPRAAACAAVGGGLTRAELGTYDKDATWEPACPGADHR</sequence>
<keyword evidence="1 3" id="KW-0853">WD repeat</keyword>
<dbReference type="SUPFAM" id="SSF50969">
    <property type="entry name" value="YVTN repeat-like/Quinoprotein amine dehydrogenase"/>
    <property type="match status" value="1"/>
</dbReference>
<evidence type="ECO:0000256" key="4">
    <source>
        <dbReference type="SAM" id="MobiDB-lite"/>
    </source>
</evidence>
<feature type="region of interest" description="Disordered" evidence="4">
    <location>
        <begin position="1032"/>
        <end position="1081"/>
    </location>
</feature>
<gene>
    <name evidence="5" type="ORF">Snoj_33170</name>
</gene>
<name>A0ABQ3SMQ0_9ACTN</name>
<dbReference type="InterPro" id="IPR011044">
    <property type="entry name" value="Quino_amine_DH_bsu"/>
</dbReference>